<reference evidence="4" key="1">
    <citation type="submission" date="2017-02" db="UniProtKB">
        <authorList>
            <consortium name="WormBaseParasite"/>
        </authorList>
    </citation>
    <scope>IDENTIFICATION</scope>
</reference>
<feature type="transmembrane region" description="Helical" evidence="1">
    <location>
        <begin position="196"/>
        <end position="218"/>
    </location>
</feature>
<evidence type="ECO:0000256" key="1">
    <source>
        <dbReference type="SAM" id="Phobius"/>
    </source>
</evidence>
<feature type="transmembrane region" description="Helical" evidence="1">
    <location>
        <begin position="230"/>
        <end position="251"/>
    </location>
</feature>
<accession>A0A0R3T1F2</accession>
<reference evidence="2 3" key="2">
    <citation type="submission" date="2018-11" db="EMBL/GenBank/DDBJ databases">
        <authorList>
            <consortium name="Pathogen Informatics"/>
        </authorList>
    </citation>
    <scope>NUCLEOTIDE SEQUENCE [LARGE SCALE GENOMIC DNA]</scope>
</reference>
<evidence type="ECO:0000313" key="2">
    <source>
        <dbReference type="EMBL" id="VDN96560.1"/>
    </source>
</evidence>
<evidence type="ECO:0000313" key="3">
    <source>
        <dbReference type="Proteomes" id="UP000278807"/>
    </source>
</evidence>
<organism evidence="4">
    <name type="scientific">Rodentolepis nana</name>
    <name type="common">Dwarf tapeworm</name>
    <name type="synonym">Hymenolepis nana</name>
    <dbReference type="NCBI Taxonomy" id="102285"/>
    <lineage>
        <taxon>Eukaryota</taxon>
        <taxon>Metazoa</taxon>
        <taxon>Spiralia</taxon>
        <taxon>Lophotrochozoa</taxon>
        <taxon>Platyhelminthes</taxon>
        <taxon>Cestoda</taxon>
        <taxon>Eucestoda</taxon>
        <taxon>Cyclophyllidea</taxon>
        <taxon>Hymenolepididae</taxon>
        <taxon>Rodentolepis</taxon>
    </lineage>
</organism>
<dbReference type="AlphaFoldDB" id="A0A0R3T1F2"/>
<protein>
    <submittedName>
        <fullName evidence="4">GPI ethanolamine phosphate transferase 3</fullName>
    </submittedName>
</protein>
<keyword evidence="1" id="KW-0812">Transmembrane</keyword>
<gene>
    <name evidence="2" type="ORF">HNAJ_LOCUS701</name>
</gene>
<feature type="transmembrane region" description="Helical" evidence="1">
    <location>
        <begin position="154"/>
        <end position="176"/>
    </location>
</feature>
<dbReference type="OrthoDB" id="6273936at2759"/>
<sequence length="282" mass="31685">MFDLNCVISVDDSSWLAILLPTSAWIDKELRGDLGSSLKVTQTHSPLIVSPLFLLHSIYAVVIPILIYYIADCHTPLILTLCEISRSKLSTKFDRLRSRLECRENLISFYLILVSICASGFIHDGAAFMLLSVGQILKSATTSLQQVIQFPIALALRLRFALLFILCSFLSIEQWITHFFRVKTYFAGFGTKSMVFYQPSILQLILLLHLLIVTFLFTSKTSLNRRRLPSFVTVVLMAVSFLGCVTCLGGYLNTAESLQACLAVVMPAVFSLYFLWMVSETL</sequence>
<dbReference type="EMBL" id="UZAE01000216">
    <property type="protein sequence ID" value="VDN96560.1"/>
    <property type="molecule type" value="Genomic_DNA"/>
</dbReference>
<feature type="transmembrane region" description="Helical" evidence="1">
    <location>
        <begin position="107"/>
        <end position="133"/>
    </location>
</feature>
<feature type="transmembrane region" description="Helical" evidence="1">
    <location>
        <begin position="47"/>
        <end position="71"/>
    </location>
</feature>
<dbReference type="WBParaSite" id="HNAJ_0000070101-mRNA-1">
    <property type="protein sequence ID" value="HNAJ_0000070101-mRNA-1"/>
    <property type="gene ID" value="HNAJ_0000070101"/>
</dbReference>
<name>A0A0R3T1F2_RODNA</name>
<proteinExistence type="predicted"/>
<keyword evidence="1" id="KW-0472">Membrane</keyword>
<keyword evidence="3" id="KW-1185">Reference proteome</keyword>
<dbReference type="Proteomes" id="UP000278807">
    <property type="component" value="Unassembled WGS sequence"/>
</dbReference>
<evidence type="ECO:0000313" key="4">
    <source>
        <dbReference type="WBParaSite" id="HNAJ_0000070101-mRNA-1"/>
    </source>
</evidence>
<keyword evidence="1" id="KW-1133">Transmembrane helix</keyword>
<feature type="transmembrane region" description="Helical" evidence="1">
    <location>
        <begin position="257"/>
        <end position="276"/>
    </location>
</feature>
<dbReference type="STRING" id="102285.A0A0R3T1F2"/>